<proteinExistence type="predicted"/>
<protein>
    <submittedName>
        <fullName evidence="2">Uncharacterized protein</fullName>
    </submittedName>
</protein>
<evidence type="ECO:0000256" key="1">
    <source>
        <dbReference type="SAM" id="MobiDB-lite"/>
    </source>
</evidence>
<reference evidence="2" key="1">
    <citation type="journal article" date="2019" name="Environ. Microbiol.">
        <title>Fungal ecological strategies reflected in gene transcription - a case study of two litter decomposers.</title>
        <authorList>
            <person name="Barbi F."/>
            <person name="Kohler A."/>
            <person name="Barry K."/>
            <person name="Baskaran P."/>
            <person name="Daum C."/>
            <person name="Fauchery L."/>
            <person name="Ihrmark K."/>
            <person name="Kuo A."/>
            <person name="LaButti K."/>
            <person name="Lipzen A."/>
            <person name="Morin E."/>
            <person name="Grigoriev I.V."/>
            <person name="Henrissat B."/>
            <person name="Lindahl B."/>
            <person name="Martin F."/>
        </authorList>
    </citation>
    <scope>NUCLEOTIDE SEQUENCE</scope>
    <source>
        <strain evidence="2">JB14</strain>
    </source>
</reference>
<name>A0A6A4GNP9_9AGAR</name>
<dbReference type="OrthoDB" id="3025143at2759"/>
<feature type="compositionally biased region" description="Basic residues" evidence="1">
    <location>
        <begin position="133"/>
        <end position="152"/>
    </location>
</feature>
<dbReference type="AlphaFoldDB" id="A0A6A4GNP9"/>
<evidence type="ECO:0000313" key="2">
    <source>
        <dbReference type="EMBL" id="KAE9386950.1"/>
    </source>
</evidence>
<dbReference type="EMBL" id="ML769835">
    <property type="protein sequence ID" value="KAE9386950.1"/>
    <property type="molecule type" value="Genomic_DNA"/>
</dbReference>
<evidence type="ECO:0000313" key="3">
    <source>
        <dbReference type="Proteomes" id="UP000799118"/>
    </source>
</evidence>
<accession>A0A6A4GNP9</accession>
<feature type="compositionally biased region" description="Acidic residues" evidence="1">
    <location>
        <begin position="111"/>
        <end position="121"/>
    </location>
</feature>
<feature type="region of interest" description="Disordered" evidence="1">
    <location>
        <begin position="45"/>
        <end position="68"/>
    </location>
</feature>
<dbReference type="Proteomes" id="UP000799118">
    <property type="component" value="Unassembled WGS sequence"/>
</dbReference>
<keyword evidence="3" id="KW-1185">Reference proteome</keyword>
<feature type="region of interest" description="Disordered" evidence="1">
    <location>
        <begin position="105"/>
        <end position="156"/>
    </location>
</feature>
<sequence>MLFLTPLSIGLRNNKEFRAYDLKPGHPIRGPNKYDLDVALNALATDDNGNEDGHDIDSESECSELSDLTDLDDNDEPFICTSPPSSSPWKSCLSSFFAPIFRPFQTPPGVEESDTEAEDIPLCDSSEHPEKGKKARRKWKKMRNNEKRRQRRRLEQEALGTRLKSIARCRAAESHKLDARETFISEDLPVNSGGWSGLHQQFEKINPGIAELLGDEYNMQLVSWNGKDSYAIVNREGRVIAVLAGMPRNGKWDSFMKELEEAIGKARENMSFSKKQKEQVQGDFPAIAASNHISLGNNPRSDVINKGNCSSTQI</sequence>
<feature type="compositionally biased region" description="Acidic residues" evidence="1">
    <location>
        <begin position="58"/>
        <end position="68"/>
    </location>
</feature>
<organism evidence="2 3">
    <name type="scientific">Gymnopus androsaceus JB14</name>
    <dbReference type="NCBI Taxonomy" id="1447944"/>
    <lineage>
        <taxon>Eukaryota</taxon>
        <taxon>Fungi</taxon>
        <taxon>Dikarya</taxon>
        <taxon>Basidiomycota</taxon>
        <taxon>Agaricomycotina</taxon>
        <taxon>Agaricomycetes</taxon>
        <taxon>Agaricomycetidae</taxon>
        <taxon>Agaricales</taxon>
        <taxon>Marasmiineae</taxon>
        <taxon>Omphalotaceae</taxon>
        <taxon>Gymnopus</taxon>
    </lineage>
</organism>
<gene>
    <name evidence="2" type="ORF">BT96DRAFT_1005588</name>
</gene>